<dbReference type="Proteomes" id="UP000494106">
    <property type="component" value="Unassembled WGS sequence"/>
</dbReference>
<dbReference type="OrthoDB" id="1684102at2759"/>
<dbReference type="PANTHER" id="PTHR22950">
    <property type="entry name" value="AMINO ACID TRANSPORTER"/>
    <property type="match status" value="1"/>
</dbReference>
<proteinExistence type="predicted"/>
<dbReference type="EMBL" id="CADEBC010000205">
    <property type="protein sequence ID" value="CAB3225375.1"/>
    <property type="molecule type" value="Genomic_DNA"/>
</dbReference>
<evidence type="ECO:0000313" key="9">
    <source>
        <dbReference type="Proteomes" id="UP000494106"/>
    </source>
</evidence>
<dbReference type="PANTHER" id="PTHR22950:SF154">
    <property type="entry name" value="PROTON-COUPLED AMINO ACID TRANSPORTER-LIKE PROTEIN PATHETIC"/>
    <property type="match status" value="1"/>
</dbReference>
<protein>
    <recommendedName>
        <fullName evidence="7">Amino acid transporter transmembrane domain-containing protein</fullName>
    </recommendedName>
</protein>
<feature type="transmembrane region" description="Helical" evidence="6">
    <location>
        <begin position="444"/>
        <end position="468"/>
    </location>
</feature>
<feature type="transmembrane region" description="Helical" evidence="6">
    <location>
        <begin position="88"/>
        <end position="110"/>
    </location>
</feature>
<feature type="transmembrane region" description="Helical" evidence="6">
    <location>
        <begin position="301"/>
        <end position="319"/>
    </location>
</feature>
<keyword evidence="4 6" id="KW-0472">Membrane</keyword>
<organism evidence="8 9">
    <name type="scientific">Arctia plantaginis</name>
    <name type="common">Wood tiger moth</name>
    <name type="synonym">Phalaena plantaginis</name>
    <dbReference type="NCBI Taxonomy" id="874455"/>
    <lineage>
        <taxon>Eukaryota</taxon>
        <taxon>Metazoa</taxon>
        <taxon>Ecdysozoa</taxon>
        <taxon>Arthropoda</taxon>
        <taxon>Hexapoda</taxon>
        <taxon>Insecta</taxon>
        <taxon>Pterygota</taxon>
        <taxon>Neoptera</taxon>
        <taxon>Endopterygota</taxon>
        <taxon>Lepidoptera</taxon>
        <taxon>Glossata</taxon>
        <taxon>Ditrysia</taxon>
        <taxon>Noctuoidea</taxon>
        <taxon>Erebidae</taxon>
        <taxon>Arctiinae</taxon>
        <taxon>Arctia</taxon>
    </lineage>
</organism>
<keyword evidence="2 6" id="KW-0812">Transmembrane</keyword>
<dbReference type="GO" id="GO:0015179">
    <property type="term" value="F:L-amino acid transmembrane transporter activity"/>
    <property type="evidence" value="ECO:0007669"/>
    <property type="project" value="TreeGrafter"/>
</dbReference>
<keyword evidence="9" id="KW-1185">Reference proteome</keyword>
<feature type="domain" description="Amino acid transporter transmembrane" evidence="7">
    <location>
        <begin position="59"/>
        <end position="463"/>
    </location>
</feature>
<feature type="transmembrane region" description="Helical" evidence="6">
    <location>
        <begin position="260"/>
        <end position="280"/>
    </location>
</feature>
<feature type="transmembrane region" description="Helical" evidence="6">
    <location>
        <begin position="193"/>
        <end position="210"/>
    </location>
</feature>
<evidence type="ECO:0000256" key="3">
    <source>
        <dbReference type="ARBA" id="ARBA00022989"/>
    </source>
</evidence>
<accession>A0A8S0YZA0</accession>
<dbReference type="GO" id="GO:0005774">
    <property type="term" value="C:vacuolar membrane"/>
    <property type="evidence" value="ECO:0007669"/>
    <property type="project" value="TreeGrafter"/>
</dbReference>
<evidence type="ECO:0000256" key="2">
    <source>
        <dbReference type="ARBA" id="ARBA00022692"/>
    </source>
</evidence>
<evidence type="ECO:0000313" key="8">
    <source>
        <dbReference type="EMBL" id="CAB3225375.1"/>
    </source>
</evidence>
<comment type="subcellular location">
    <subcellularLocation>
        <location evidence="1">Membrane</location>
        <topology evidence="1">Multi-pass membrane protein</topology>
    </subcellularLocation>
</comment>
<comment type="caution">
    <text evidence="8">The sequence shown here is derived from an EMBL/GenBank/DDBJ whole genome shotgun (WGS) entry which is preliminary data.</text>
</comment>
<evidence type="ECO:0000256" key="1">
    <source>
        <dbReference type="ARBA" id="ARBA00004141"/>
    </source>
</evidence>
<evidence type="ECO:0000259" key="7">
    <source>
        <dbReference type="Pfam" id="PF01490"/>
    </source>
</evidence>
<gene>
    <name evidence="8" type="ORF">APLA_LOCUS2480</name>
</gene>
<feature type="region of interest" description="Disordered" evidence="5">
    <location>
        <begin position="1"/>
        <end position="49"/>
    </location>
</feature>
<evidence type="ECO:0000256" key="4">
    <source>
        <dbReference type="ARBA" id="ARBA00023136"/>
    </source>
</evidence>
<name>A0A8S0YZA0_ARCPL</name>
<dbReference type="InterPro" id="IPR013057">
    <property type="entry name" value="AA_transpt_TM"/>
</dbReference>
<sequence>MVTERNGNAPAPQELQTFLSPEEKQKEKVVSTYNMSDTKDPESADFDPFTERKLDNPTSDMDTLTHLLKASLGTGILAMPKAFKNVGLVLGIFYTILVAVVCTHCAYILIKCSHVLYKKKRKTQMSFPEVGEAALEYGPQALRSYANGFRIFILISLFATYFGTSSVYTVIVAKNIAQVAAYYMDIPEEKVDTRLFILALLLPLIFLAWIRNLKYLAPASMIANCFMGLGLGITLYYLLGTGELKTDQINDMLFKHPFEWPEFFSLTIFAIEAIGVIMPLENAMKTPRSMLGICGVLNKGTSGVTVVYIIIGFLGYLRFGETVKDSITLDLDITQIPAQIVKISIAIAVYCTYGLQFYVCIEIMWKSIKDKFTKRPVLADYIMRTIMVTSTVLLAIAVPQIAPFMGVLGAFCFSVLGLIAPAFIEVITYWHIGFGPTKYIIWKNVIVVIFGLFALVFGTKAAITQIILGN</sequence>
<feature type="transmembrane region" description="Helical" evidence="6">
    <location>
        <begin position="381"/>
        <end position="402"/>
    </location>
</feature>
<evidence type="ECO:0000256" key="6">
    <source>
        <dbReference type="SAM" id="Phobius"/>
    </source>
</evidence>
<feature type="transmembrane region" description="Helical" evidence="6">
    <location>
        <begin position="339"/>
        <end position="361"/>
    </location>
</feature>
<dbReference type="AlphaFoldDB" id="A0A8S0YZA0"/>
<evidence type="ECO:0000256" key="5">
    <source>
        <dbReference type="SAM" id="MobiDB-lite"/>
    </source>
</evidence>
<dbReference type="Pfam" id="PF01490">
    <property type="entry name" value="Aa_trans"/>
    <property type="match status" value="1"/>
</dbReference>
<keyword evidence="3 6" id="KW-1133">Transmembrane helix</keyword>
<feature type="transmembrane region" description="Helical" evidence="6">
    <location>
        <begin position="151"/>
        <end position="173"/>
    </location>
</feature>
<feature type="transmembrane region" description="Helical" evidence="6">
    <location>
        <begin position="222"/>
        <end position="240"/>
    </location>
</feature>
<feature type="transmembrane region" description="Helical" evidence="6">
    <location>
        <begin position="408"/>
        <end position="432"/>
    </location>
</feature>
<reference evidence="8 9" key="1">
    <citation type="submission" date="2020-04" db="EMBL/GenBank/DDBJ databases">
        <authorList>
            <person name="Wallbank WR R."/>
            <person name="Pardo Diaz C."/>
            <person name="Kozak K."/>
            <person name="Martin S."/>
            <person name="Jiggins C."/>
            <person name="Moest M."/>
            <person name="Warren A I."/>
            <person name="Byers J.R.P. K."/>
            <person name="Montejo-Kovacevich G."/>
            <person name="Yen C E."/>
        </authorList>
    </citation>
    <scope>NUCLEOTIDE SEQUENCE [LARGE SCALE GENOMIC DNA]</scope>
</reference>